<dbReference type="PANTHER" id="PTHR47969">
    <property type="entry name" value="CHROMOSOME-ASSOCIATED KINESIN KIF4A-RELATED"/>
    <property type="match status" value="1"/>
</dbReference>
<keyword evidence="5 7" id="KW-0175">Coiled coil</keyword>
<dbReference type="GO" id="GO:0007052">
    <property type="term" value="P:mitotic spindle organization"/>
    <property type="evidence" value="ECO:0007669"/>
    <property type="project" value="TreeGrafter"/>
</dbReference>
<evidence type="ECO:0000313" key="10">
    <source>
        <dbReference type="EMBL" id="CAG8453731.1"/>
    </source>
</evidence>
<dbReference type="GO" id="GO:0005524">
    <property type="term" value="F:ATP binding"/>
    <property type="evidence" value="ECO:0007669"/>
    <property type="project" value="UniProtKB-UniRule"/>
</dbReference>
<dbReference type="GO" id="GO:0003777">
    <property type="term" value="F:microtubule motor activity"/>
    <property type="evidence" value="ECO:0007669"/>
    <property type="project" value="InterPro"/>
</dbReference>
<organism evidence="10 11">
    <name type="scientific">Diversispora eburnea</name>
    <dbReference type="NCBI Taxonomy" id="1213867"/>
    <lineage>
        <taxon>Eukaryota</taxon>
        <taxon>Fungi</taxon>
        <taxon>Fungi incertae sedis</taxon>
        <taxon>Mucoromycota</taxon>
        <taxon>Glomeromycotina</taxon>
        <taxon>Glomeromycetes</taxon>
        <taxon>Diversisporales</taxon>
        <taxon>Diversisporaceae</taxon>
        <taxon>Diversispora</taxon>
    </lineage>
</organism>
<dbReference type="Gene3D" id="3.40.850.10">
    <property type="entry name" value="Kinesin motor domain"/>
    <property type="match status" value="1"/>
</dbReference>
<evidence type="ECO:0000313" key="11">
    <source>
        <dbReference type="Proteomes" id="UP000789706"/>
    </source>
</evidence>
<comment type="similarity">
    <text evidence="6">Belongs to the TRAFAC class myosin-kinesin ATPase superfamily. Kinesin family.</text>
</comment>
<sequence length="2087" mass="241171">MSSDIEKTSVQVAVRIRPLTNEDLVNLPTRFQKSVLSINPHTPNQIIVAGEKKQTFSFDHVFGPETVQNSIYEKSVLKLIDKFFEAYGQTSSGKTHTMGTADNSLILPEEKGIIPRAMSTLFKLINSPQYKSRKFSVKVSFIEIYNEDLIDLLGEGENSPPVTIREDSKGNILWSGLQELRVNNVEEVISHLTRGSLHRQTGATDMNSKSSRSHAIFSVTIGTLSPEPEQTKSKVRPPSRTNSGLSMGRKLEDGEWISFTSKFHFVDLAGSERLKRTGTVGDRAKEGISINSGLLALGNVISALGDPNKAKHTIHIPYRDSKLTRLLQDSLGGNAQTLMIACVSPAEFNLNETVNTLKYANRARNIKNSAMVNQEEVGWNDLEHLQNLVIKLRNEIKAIKSSSISSNGRTTPMGYFTGRETPSKYNNGRETPSKNFNGRETPTNNSLKKLKVIQEENFFIHASESFQEAVEPVIEEYEKSISSLESQLALTRAALSHSDTILQDQESKIGQAEKIIQQDKNIINDLRNNISKFSERGSTTEQYIKDLETKLDQHSKEQLKDLELIADLKSKIAQFKSNDTNNEEYIHNLEMRLANNEEQFEKLNLTIERLEKRLKQREIDYQQLQERLNSNSSDEEKLLLLKDINHRDNRIFQLEQQNKYQSCLLEINDLNVKLTESNNYFNINKDQNIPSTPMTPLSPTSSMSNSIIYSSSNNLNFNNFNNNFNNNNFNNNDLNKFNDDNNQSISASKFLSNHQRSKSHTFGDENQQLTVVQKLYNELKQLSSLHDDKAQGLEIIKQEFTKLEISYHETLEIIEELREEIKSRDNSAQNDVMSSYSVTNSNEIDQLEIVQKLRGEVNQLKEERRKTIEIISKYQMNNKTNEANETNDSNDMNTQQHEIQLKPGENANQSENNNEEILALKQKVEKFQTDIQSKSHTIATLLLSTSDHHQNQNTIRQLEDELQEVREAYRLAIEGKLSKKLTEKSSDVNNSEKNSENNPKNFSSSNFISESSSDKLEQNVDENVDDENVRALEDWVRDLESQLTKAKDAQNDQTSRNSLFYSIDPTHKNINKLQEKLYNLLQVLISKSNKSNSDKFHNFQTEQELINSLQVQLEILKADVKNKYELIELMKKDLTDKNLLHQKLREKESEATILQSQLSQYSIQEQVMQMEIKELQSKKIEFNNETNESLLLELNEIKQELKESRERESAVLNQLKLRSTEESKLLQDIENMRKIEITQRERIILLESELAEKDWFEDDDLNKLRTELALVREAEIVNSRTIADLEKKLSFSLEAKEELITVKKELKESKATDFNLQQTIKELEQKLELAENQSQNLSEMKKEIILLKDLDNEQKTIIKNLESQIQETRNAKDSAIKELKDLKDDFNAQQELVIALESELTSLNDEWSKTKQQNESFKSELDQLIQHRDKYMDRIKELENLSESLKVTSNDDNNNLVSLRDNLANVKLEMEAQNQIVTELGNQMISIEKERDQLIERLAELTKTLEIKELNHKETVSALENQITDLQSQLEEIKNLSTLDQEKVIELNEQLVIVETQLQEAKENDERRSKLVSELERKLLEREQLKNSLPSESEMQEYYELKSEMTSTIEQLNELKSNGTRQTDQIMSLESQLQEAKDQHNDTVMKLENANKEIEELTNQITQLQNMIIEANDNHKMMEVLKNDLGKAQNEIQEYSKQVKELEKINQQFKLEDHEKLKINDELAKQVEELQNDLETLTEEFSNASTKYEDSNNKLQEQREFISGLEETLKIFKRQKTIDDENLESSSSILKQLAKDNENLRNTNDNLNSQINTAESHSIELSEKIKYLEDEIANLNKESTETVKEKIYNLESERDELKRANKSLTEERHQLETKIESLTQKFQLAGQEENETTAQLTELNTKVFSLEEEISQLKEKSKMEILEMEKEIIRLIEENDKLIQINNNNDMNNVEENAAYTKFLEHEKISKLQEKISSMEYEKSQNNEYVETLETSLNDTESNLRMAKKQLQSLQQEKAKLISQVKALRTQLEEATIQFENAKNSVQEEKKVIESVLEEERKAKESAEKARSQLEYRMEELMAKKNKFICF</sequence>
<feature type="coiled-coil region" evidence="7">
    <location>
        <begin position="1306"/>
        <end position="1754"/>
    </location>
</feature>
<dbReference type="InterPro" id="IPR027640">
    <property type="entry name" value="Kinesin-like_fam"/>
</dbReference>
<dbReference type="Gene3D" id="1.10.287.1490">
    <property type="match status" value="1"/>
</dbReference>
<keyword evidence="6" id="KW-0505">Motor protein</keyword>
<comment type="subcellular location">
    <subcellularLocation>
        <location evidence="1">Cytoplasm</location>
    </subcellularLocation>
</comment>
<evidence type="ECO:0000259" key="9">
    <source>
        <dbReference type="PROSITE" id="PS50067"/>
    </source>
</evidence>
<dbReference type="SMART" id="SM00129">
    <property type="entry name" value="KISc"/>
    <property type="match status" value="1"/>
</dbReference>
<dbReference type="GO" id="GO:0005875">
    <property type="term" value="C:microtubule associated complex"/>
    <property type="evidence" value="ECO:0007669"/>
    <property type="project" value="TreeGrafter"/>
</dbReference>
<feature type="region of interest" description="Disordered" evidence="8">
    <location>
        <begin position="981"/>
        <end position="1024"/>
    </location>
</feature>
<keyword evidence="4 6" id="KW-0067">ATP-binding</keyword>
<feature type="region of interest" description="Disordered" evidence="8">
    <location>
        <begin position="410"/>
        <end position="443"/>
    </location>
</feature>
<feature type="region of interest" description="Disordered" evidence="8">
    <location>
        <begin position="226"/>
        <end position="247"/>
    </location>
</feature>
<keyword evidence="11" id="KW-1185">Reference proteome</keyword>
<keyword evidence="2" id="KW-0963">Cytoplasm</keyword>
<dbReference type="PRINTS" id="PR00380">
    <property type="entry name" value="KINESINHEAVY"/>
</dbReference>
<evidence type="ECO:0000256" key="5">
    <source>
        <dbReference type="ARBA" id="ARBA00023054"/>
    </source>
</evidence>
<dbReference type="InterPro" id="IPR001752">
    <property type="entry name" value="Kinesin_motor_dom"/>
</dbReference>
<dbReference type="PROSITE" id="PS50067">
    <property type="entry name" value="KINESIN_MOTOR_2"/>
    <property type="match status" value="1"/>
</dbReference>
<evidence type="ECO:0000256" key="7">
    <source>
        <dbReference type="SAM" id="Coils"/>
    </source>
</evidence>
<name>A0A9N8VMS6_9GLOM</name>
<feature type="binding site" evidence="6">
    <location>
        <begin position="88"/>
        <end position="95"/>
    </location>
    <ligand>
        <name>ATP</name>
        <dbReference type="ChEBI" id="CHEBI:30616"/>
    </ligand>
</feature>
<dbReference type="SUPFAM" id="SSF52540">
    <property type="entry name" value="P-loop containing nucleoside triphosphate hydrolases"/>
    <property type="match status" value="1"/>
</dbReference>
<feature type="domain" description="Kinesin motor" evidence="9">
    <location>
        <begin position="9"/>
        <end position="366"/>
    </location>
</feature>
<accession>A0A9N8VMS6</accession>
<evidence type="ECO:0000256" key="8">
    <source>
        <dbReference type="SAM" id="MobiDB-lite"/>
    </source>
</evidence>
<feature type="coiled-coil region" evidence="7">
    <location>
        <begin position="586"/>
        <end position="627"/>
    </location>
</feature>
<dbReference type="InterPro" id="IPR019821">
    <property type="entry name" value="Kinesin_motor_CS"/>
</dbReference>
<feature type="coiled-coil region" evidence="7">
    <location>
        <begin position="910"/>
        <end position="975"/>
    </location>
</feature>
<evidence type="ECO:0000256" key="3">
    <source>
        <dbReference type="ARBA" id="ARBA00022741"/>
    </source>
</evidence>
<dbReference type="GO" id="GO:0008017">
    <property type="term" value="F:microtubule binding"/>
    <property type="evidence" value="ECO:0007669"/>
    <property type="project" value="InterPro"/>
</dbReference>
<dbReference type="GO" id="GO:0051231">
    <property type="term" value="P:spindle elongation"/>
    <property type="evidence" value="ECO:0007669"/>
    <property type="project" value="TreeGrafter"/>
</dbReference>
<keyword evidence="3 6" id="KW-0547">Nucleotide-binding</keyword>
<feature type="coiled-coil region" evidence="7">
    <location>
        <begin position="850"/>
        <end position="877"/>
    </location>
</feature>
<evidence type="ECO:0000256" key="4">
    <source>
        <dbReference type="ARBA" id="ARBA00022840"/>
    </source>
</evidence>
<feature type="compositionally biased region" description="Polar residues" evidence="8">
    <location>
        <begin position="423"/>
        <end position="443"/>
    </location>
</feature>
<dbReference type="PANTHER" id="PTHR47969:SF15">
    <property type="entry name" value="CHROMOSOME-ASSOCIATED KINESIN KIF4A-RELATED"/>
    <property type="match status" value="1"/>
</dbReference>
<feature type="coiled-coil region" evidence="7">
    <location>
        <begin position="1783"/>
        <end position="1941"/>
    </location>
</feature>
<dbReference type="PROSITE" id="PS00411">
    <property type="entry name" value="KINESIN_MOTOR_1"/>
    <property type="match status" value="1"/>
</dbReference>
<dbReference type="Proteomes" id="UP000789706">
    <property type="component" value="Unassembled WGS sequence"/>
</dbReference>
<evidence type="ECO:0000256" key="1">
    <source>
        <dbReference type="ARBA" id="ARBA00004496"/>
    </source>
</evidence>
<proteinExistence type="inferred from homology"/>
<dbReference type="EMBL" id="CAJVPK010000121">
    <property type="protein sequence ID" value="CAG8453731.1"/>
    <property type="molecule type" value="Genomic_DNA"/>
</dbReference>
<feature type="coiled-coil region" evidence="7">
    <location>
        <begin position="1144"/>
        <end position="1218"/>
    </location>
</feature>
<dbReference type="CDD" id="cd01372">
    <property type="entry name" value="KISc_KIF4"/>
    <property type="match status" value="1"/>
</dbReference>
<dbReference type="OrthoDB" id="3176171at2759"/>
<dbReference type="GO" id="GO:0005737">
    <property type="term" value="C:cytoplasm"/>
    <property type="evidence" value="ECO:0007669"/>
    <property type="project" value="UniProtKB-SubCell"/>
</dbReference>
<dbReference type="Pfam" id="PF00225">
    <property type="entry name" value="Kinesin"/>
    <property type="match status" value="1"/>
</dbReference>
<evidence type="ECO:0000256" key="6">
    <source>
        <dbReference type="PROSITE-ProRule" id="PRU00283"/>
    </source>
</evidence>
<reference evidence="10" key="1">
    <citation type="submission" date="2021-06" db="EMBL/GenBank/DDBJ databases">
        <authorList>
            <person name="Kallberg Y."/>
            <person name="Tangrot J."/>
            <person name="Rosling A."/>
        </authorList>
    </citation>
    <scope>NUCLEOTIDE SEQUENCE</scope>
    <source>
        <strain evidence="10">AZ414A</strain>
    </source>
</reference>
<dbReference type="GO" id="GO:0007018">
    <property type="term" value="P:microtubule-based movement"/>
    <property type="evidence" value="ECO:0007669"/>
    <property type="project" value="InterPro"/>
</dbReference>
<dbReference type="InterPro" id="IPR027417">
    <property type="entry name" value="P-loop_NTPase"/>
</dbReference>
<feature type="coiled-coil region" evidence="7">
    <location>
        <begin position="1986"/>
        <end position="2080"/>
    </location>
</feature>
<protein>
    <submittedName>
        <fullName evidence="10">11874_t:CDS:1</fullName>
    </submittedName>
</protein>
<comment type="caution">
    <text evidence="10">The sequence shown here is derived from an EMBL/GenBank/DDBJ whole genome shotgun (WGS) entry which is preliminary data.</text>
</comment>
<dbReference type="InterPro" id="IPR036961">
    <property type="entry name" value="Kinesin_motor_dom_sf"/>
</dbReference>
<feature type="coiled-coil region" evidence="7">
    <location>
        <begin position="474"/>
        <end position="536"/>
    </location>
</feature>
<evidence type="ECO:0000256" key="2">
    <source>
        <dbReference type="ARBA" id="ARBA00022490"/>
    </source>
</evidence>
<gene>
    <name evidence="10" type="ORF">DEBURN_LOCUS2290</name>
</gene>
<feature type="compositionally biased region" description="Low complexity" evidence="8">
    <location>
        <begin position="987"/>
        <end position="1011"/>
    </location>
</feature>